<dbReference type="RefSeq" id="WP_106932915.1">
    <property type="nucleotide sequence ID" value="NZ_PYFT01000001.1"/>
</dbReference>
<dbReference type="Gene3D" id="1.10.443.10">
    <property type="entry name" value="Intergrase catalytic core"/>
    <property type="match status" value="1"/>
</dbReference>
<name>A0A2T2YML0_9BACT</name>
<evidence type="ECO:0000256" key="2">
    <source>
        <dbReference type="ARBA" id="ARBA00023125"/>
    </source>
</evidence>
<keyword evidence="3" id="KW-0233">DNA recombination</keyword>
<accession>A0A2T2YML0</accession>
<dbReference type="AlphaFoldDB" id="A0A2T2YML0"/>
<dbReference type="GO" id="GO:0003677">
    <property type="term" value="F:DNA binding"/>
    <property type="evidence" value="ECO:0007669"/>
    <property type="project" value="UniProtKB-KW"/>
</dbReference>
<evidence type="ECO:0000256" key="3">
    <source>
        <dbReference type="ARBA" id="ARBA00023172"/>
    </source>
</evidence>
<dbReference type="InterPro" id="IPR035386">
    <property type="entry name" value="Arm-DNA-bind_5"/>
</dbReference>
<proteinExistence type="inferred from homology"/>
<dbReference type="GO" id="GO:0006310">
    <property type="term" value="P:DNA recombination"/>
    <property type="evidence" value="ECO:0007669"/>
    <property type="project" value="UniProtKB-KW"/>
</dbReference>
<dbReference type="InterPro" id="IPR002104">
    <property type="entry name" value="Integrase_catalytic"/>
</dbReference>
<dbReference type="Gene3D" id="1.10.150.130">
    <property type="match status" value="1"/>
</dbReference>
<protein>
    <recommendedName>
        <fullName evidence="4">Tyr recombinase domain-containing protein</fullName>
    </recommendedName>
</protein>
<dbReference type="PANTHER" id="PTHR30349:SF64">
    <property type="entry name" value="PROPHAGE INTEGRASE INTD-RELATED"/>
    <property type="match status" value="1"/>
</dbReference>
<evidence type="ECO:0000256" key="1">
    <source>
        <dbReference type="ARBA" id="ARBA00008857"/>
    </source>
</evidence>
<evidence type="ECO:0000259" key="4">
    <source>
        <dbReference type="PROSITE" id="PS51898"/>
    </source>
</evidence>
<dbReference type="PROSITE" id="PS51898">
    <property type="entry name" value="TYR_RECOMBINASE"/>
    <property type="match status" value="1"/>
</dbReference>
<dbReference type="InterPro" id="IPR013762">
    <property type="entry name" value="Integrase-like_cat_sf"/>
</dbReference>
<gene>
    <name evidence="5" type="ORF">AHMF7605_26205</name>
</gene>
<dbReference type="InterPro" id="IPR011010">
    <property type="entry name" value="DNA_brk_join_enz"/>
</dbReference>
<dbReference type="Proteomes" id="UP000240357">
    <property type="component" value="Unassembled WGS sequence"/>
</dbReference>
<evidence type="ECO:0000313" key="6">
    <source>
        <dbReference type="Proteomes" id="UP000240357"/>
    </source>
</evidence>
<reference evidence="5 6" key="1">
    <citation type="submission" date="2018-03" db="EMBL/GenBank/DDBJ databases">
        <title>Adhaeribacter sp. HMF7605 Genome sequencing and assembly.</title>
        <authorList>
            <person name="Kang H."/>
            <person name="Kang J."/>
            <person name="Cha I."/>
            <person name="Kim H."/>
            <person name="Joh K."/>
        </authorList>
    </citation>
    <scope>NUCLEOTIDE SEQUENCE [LARGE SCALE GENOMIC DNA]</scope>
    <source>
        <strain evidence="5 6">HMF7605</strain>
    </source>
</reference>
<evidence type="ECO:0000313" key="5">
    <source>
        <dbReference type="EMBL" id="PSR56739.1"/>
    </source>
</evidence>
<dbReference type="InterPro" id="IPR010998">
    <property type="entry name" value="Integrase_recombinase_N"/>
</dbReference>
<dbReference type="GO" id="GO:0015074">
    <property type="term" value="P:DNA integration"/>
    <property type="evidence" value="ECO:0007669"/>
    <property type="project" value="InterPro"/>
</dbReference>
<dbReference type="OrthoDB" id="1493636at2"/>
<keyword evidence="2" id="KW-0238">DNA-binding</keyword>
<keyword evidence="6" id="KW-1185">Reference proteome</keyword>
<dbReference type="Pfam" id="PF17293">
    <property type="entry name" value="Arm-DNA-bind_5"/>
    <property type="match status" value="1"/>
</dbReference>
<feature type="domain" description="Tyr recombinase" evidence="4">
    <location>
        <begin position="284"/>
        <end position="459"/>
    </location>
</feature>
<comment type="caution">
    <text evidence="5">The sequence shown here is derived from an EMBL/GenBank/DDBJ whole genome shotgun (WGS) entry which is preliminary data.</text>
</comment>
<dbReference type="InterPro" id="IPR050090">
    <property type="entry name" value="Tyrosine_recombinase_XerCD"/>
</dbReference>
<dbReference type="EMBL" id="PYFT01000001">
    <property type="protein sequence ID" value="PSR56739.1"/>
    <property type="molecule type" value="Genomic_DNA"/>
</dbReference>
<dbReference type="Pfam" id="PF00589">
    <property type="entry name" value="Phage_integrase"/>
    <property type="match status" value="1"/>
</dbReference>
<dbReference type="PANTHER" id="PTHR30349">
    <property type="entry name" value="PHAGE INTEGRASE-RELATED"/>
    <property type="match status" value="1"/>
</dbReference>
<dbReference type="SUPFAM" id="SSF56349">
    <property type="entry name" value="DNA breaking-rejoining enzymes"/>
    <property type="match status" value="1"/>
</dbReference>
<organism evidence="5 6">
    <name type="scientific">Adhaeribacter arboris</name>
    <dbReference type="NCBI Taxonomy" id="2072846"/>
    <lineage>
        <taxon>Bacteria</taxon>
        <taxon>Pseudomonadati</taxon>
        <taxon>Bacteroidota</taxon>
        <taxon>Cytophagia</taxon>
        <taxon>Cytophagales</taxon>
        <taxon>Hymenobacteraceae</taxon>
        <taxon>Adhaeribacter</taxon>
    </lineage>
</organism>
<sequence>MEINRYPRKDRIDKEGKAPIRIMVHYYNKRLPIPTGEKVLYPDGWDEEKQKVKHRQPFASVINQKLANIEKTIQFVFKVSNDCRIELTNANFKLLYEKVYAEILASGTSEIQDDFTNLQLQQAYESYQLSLQGAMLVVKPEPDPKPTLIALMHLWVNEEKERIVEATGRVMSPNTIKGLNSTVKRFIAFEQFRSEPLTLEGMDKHFYAAFREYMLKELKQGVNNFGKHVRRLKQFLSWCEDHDEELKINPKYVRFSAPSRYRGVDFLLLDELIAIEKLDFNSESLRSKLYFSYSNKLNEELEQAAFELYTFQLELARDIFLMCCYTGLRISDAQRLAHSDIKKELIIIDTQKTGEYCYIPFFDDAIFKPVAMVHRYRSSDRLVFPKCPKINHHLKLIQKLAGIDRIVLSTKVGRKTFATTKVYQGVPRHLVMQATGHKTEASFNRYIGIDEQELISIFKQQSQRAS</sequence>
<comment type="similarity">
    <text evidence="1">Belongs to the 'phage' integrase family.</text>
</comment>